<dbReference type="PANTHER" id="PTHR42781:SF9">
    <property type="entry name" value="AMINO ACID ABC TRANSPORTER, ATP-BINDING PROTEIN-RELATED"/>
    <property type="match status" value="1"/>
</dbReference>
<dbReference type="GO" id="GO:0016887">
    <property type="term" value="F:ATP hydrolysis activity"/>
    <property type="evidence" value="ECO:0007669"/>
    <property type="project" value="InterPro"/>
</dbReference>
<protein>
    <submittedName>
        <fullName evidence="5">Transporter</fullName>
    </submittedName>
</protein>
<evidence type="ECO:0000313" key="6">
    <source>
        <dbReference type="Proteomes" id="UP000051984"/>
    </source>
</evidence>
<dbReference type="InterPro" id="IPR019895">
    <property type="entry name" value="L_ocin_972_ABC"/>
</dbReference>
<dbReference type="NCBIfam" id="TIGR03608">
    <property type="entry name" value="L_ocin_972_ABC"/>
    <property type="match status" value="1"/>
</dbReference>
<dbReference type="InterPro" id="IPR017911">
    <property type="entry name" value="MacB-like_ATP-bd"/>
</dbReference>
<dbReference type="InterPro" id="IPR003439">
    <property type="entry name" value="ABC_transporter-like_ATP-bd"/>
</dbReference>
<dbReference type="GO" id="GO:0005524">
    <property type="term" value="F:ATP binding"/>
    <property type="evidence" value="ECO:0007669"/>
    <property type="project" value="UniProtKB-KW"/>
</dbReference>
<feature type="domain" description="ABC transporter" evidence="4">
    <location>
        <begin position="2"/>
        <end position="211"/>
    </location>
</feature>
<dbReference type="PROSITE" id="PS50893">
    <property type="entry name" value="ABC_TRANSPORTER_2"/>
    <property type="match status" value="1"/>
</dbReference>
<dbReference type="RefSeq" id="WP_010492483.1">
    <property type="nucleotide sequence ID" value="NZ_AZCT01000014.1"/>
</dbReference>
<dbReference type="Proteomes" id="UP000051984">
    <property type="component" value="Unassembled WGS sequence"/>
</dbReference>
<dbReference type="SUPFAM" id="SSF52540">
    <property type="entry name" value="P-loop containing nucleoside triphosphate hydrolases"/>
    <property type="match status" value="1"/>
</dbReference>
<evidence type="ECO:0000256" key="2">
    <source>
        <dbReference type="ARBA" id="ARBA00022741"/>
    </source>
</evidence>
<evidence type="ECO:0000256" key="3">
    <source>
        <dbReference type="ARBA" id="ARBA00022840"/>
    </source>
</evidence>
<gene>
    <name evidence="5" type="ORF">FD51_GL000927</name>
</gene>
<name>A0A0R1EW66_LACZE</name>
<dbReference type="eggNOG" id="COG1136">
    <property type="taxonomic scope" value="Bacteria"/>
</dbReference>
<proteinExistence type="predicted"/>
<dbReference type="SMART" id="SM00382">
    <property type="entry name" value="AAA"/>
    <property type="match status" value="1"/>
</dbReference>
<dbReference type="Pfam" id="PF00005">
    <property type="entry name" value="ABC_tran"/>
    <property type="match status" value="1"/>
</dbReference>
<dbReference type="InterPro" id="IPR027417">
    <property type="entry name" value="P-loop_NTPase"/>
</dbReference>
<dbReference type="AlphaFoldDB" id="A0A0R1EW66"/>
<dbReference type="EMBL" id="AZCT01000014">
    <property type="protein sequence ID" value="KRK11777.1"/>
    <property type="molecule type" value="Genomic_DNA"/>
</dbReference>
<dbReference type="PROSITE" id="PS00211">
    <property type="entry name" value="ABC_TRANSPORTER_1"/>
    <property type="match status" value="1"/>
</dbReference>
<accession>A0A0R1EW66</accession>
<dbReference type="PATRIC" id="fig|1423816.3.peg.959"/>
<reference evidence="5 6" key="1">
    <citation type="journal article" date="2015" name="Genome Announc.">
        <title>Expanding the biotechnology potential of lactobacilli through comparative genomics of 213 strains and associated genera.</title>
        <authorList>
            <person name="Sun Z."/>
            <person name="Harris H.M."/>
            <person name="McCann A."/>
            <person name="Guo C."/>
            <person name="Argimon S."/>
            <person name="Zhang W."/>
            <person name="Yang X."/>
            <person name="Jeffery I.B."/>
            <person name="Cooney J.C."/>
            <person name="Kagawa T.F."/>
            <person name="Liu W."/>
            <person name="Song Y."/>
            <person name="Salvetti E."/>
            <person name="Wrobel A."/>
            <person name="Rasinkangas P."/>
            <person name="Parkhill J."/>
            <person name="Rea M.C."/>
            <person name="O'Sullivan O."/>
            <person name="Ritari J."/>
            <person name="Douillard F.P."/>
            <person name="Paul Ross R."/>
            <person name="Yang R."/>
            <person name="Briner A.E."/>
            <person name="Felis G.E."/>
            <person name="de Vos W.M."/>
            <person name="Barrangou R."/>
            <person name="Klaenhammer T.R."/>
            <person name="Caufield P.W."/>
            <person name="Cui Y."/>
            <person name="Zhang H."/>
            <person name="O'Toole P.W."/>
        </authorList>
    </citation>
    <scope>NUCLEOTIDE SEQUENCE [LARGE SCALE GENOMIC DNA]</scope>
    <source>
        <strain evidence="5 6">DSM 20178</strain>
    </source>
</reference>
<dbReference type="Gene3D" id="3.40.50.300">
    <property type="entry name" value="P-loop containing nucleotide triphosphate hydrolases"/>
    <property type="match status" value="1"/>
</dbReference>
<dbReference type="InterPro" id="IPR003593">
    <property type="entry name" value="AAA+_ATPase"/>
</dbReference>
<dbReference type="PANTHER" id="PTHR42781">
    <property type="entry name" value="SPERMIDINE/PUTRESCINE IMPORT ATP-BINDING PROTEIN POTA"/>
    <property type="match status" value="1"/>
</dbReference>
<evidence type="ECO:0000259" key="4">
    <source>
        <dbReference type="PROSITE" id="PS50893"/>
    </source>
</evidence>
<dbReference type="CDD" id="cd03255">
    <property type="entry name" value="ABC_MJ0796_LolCDE_FtsE"/>
    <property type="match status" value="1"/>
</dbReference>
<keyword evidence="3" id="KW-0067">ATP-binding</keyword>
<keyword evidence="1" id="KW-0813">Transport</keyword>
<evidence type="ECO:0000256" key="1">
    <source>
        <dbReference type="ARBA" id="ARBA00022448"/>
    </source>
</evidence>
<dbReference type="InterPro" id="IPR017871">
    <property type="entry name" value="ABC_transporter-like_CS"/>
</dbReference>
<dbReference type="InterPro" id="IPR050093">
    <property type="entry name" value="ABC_SmlMolc_Importer"/>
</dbReference>
<organism evidence="5 6">
    <name type="scientific">Lacticaseibacillus zeae DSM 20178 = KCTC 3804</name>
    <dbReference type="NCBI Taxonomy" id="1423816"/>
    <lineage>
        <taxon>Bacteria</taxon>
        <taxon>Bacillati</taxon>
        <taxon>Bacillota</taxon>
        <taxon>Bacilli</taxon>
        <taxon>Lactobacillales</taxon>
        <taxon>Lactobacillaceae</taxon>
        <taxon>Lacticaseibacillus</taxon>
    </lineage>
</organism>
<keyword evidence="2" id="KW-0547">Nucleotide-binding</keyword>
<evidence type="ECO:0000313" key="5">
    <source>
        <dbReference type="EMBL" id="KRK11777.1"/>
    </source>
</evidence>
<comment type="caution">
    <text evidence="5">The sequence shown here is derived from an EMBL/GenBank/DDBJ whole genome shotgun (WGS) entry which is preliminary data.</text>
</comment>
<sequence>MIDLTNVTKTFASKTIFDNLNLHIDTGEMVAIMGPSGSGKSTLLNIIGLIDDFSSGTYEFDGIKNIKPNSRQANRTIREKISYIFQNFALIDDETVGQNLAIAQKYLKLNKAQRQKQIDDALQTVGLNGYADRKIFELSGGEQQRVAVARCLIKPSKLILADEPTGSLDGDNRSLILNELKNINRLGKTVIIVTHDPLVAKECSRTIAIGSSSEN</sequence>